<keyword evidence="8" id="KW-1133">Transmembrane helix</keyword>
<dbReference type="PROSITE" id="PS50835">
    <property type="entry name" value="IG_LIKE"/>
    <property type="match status" value="2"/>
</dbReference>
<dbReference type="InterPro" id="IPR007110">
    <property type="entry name" value="Ig-like_dom"/>
</dbReference>
<feature type="domain" description="Ig-like" evidence="9">
    <location>
        <begin position="328"/>
        <end position="430"/>
    </location>
</feature>
<dbReference type="AlphaFoldDB" id="A0A3N0YHP2"/>
<dbReference type="GO" id="GO:0070160">
    <property type="term" value="C:tight junction"/>
    <property type="evidence" value="ECO:0007669"/>
    <property type="project" value="TreeGrafter"/>
</dbReference>
<dbReference type="PANTHER" id="PTHR44663">
    <property type="entry name" value="JUNCTIONAL ADHESION MOLECULE B"/>
    <property type="match status" value="1"/>
</dbReference>
<proteinExistence type="inferred from homology"/>
<dbReference type="PANTHER" id="PTHR44663:SF3">
    <property type="entry name" value="JUNCTIONAL ADHESION MOLECULE 2A"/>
    <property type="match status" value="1"/>
</dbReference>
<dbReference type="InterPro" id="IPR012675">
    <property type="entry name" value="Beta-grasp_dom_sf"/>
</dbReference>
<dbReference type="SUPFAM" id="SSF55186">
    <property type="entry name" value="ThrRS/AlaRS common domain"/>
    <property type="match status" value="1"/>
</dbReference>
<comment type="subcellular location">
    <subcellularLocation>
        <location evidence="1">Mitochondrion</location>
    </subcellularLocation>
</comment>
<dbReference type="InterPro" id="IPR018163">
    <property type="entry name" value="Thr/Ala-tRNA-synth_IIc_edit"/>
</dbReference>
<dbReference type="GO" id="GO:0009986">
    <property type="term" value="C:cell surface"/>
    <property type="evidence" value="ECO:0007669"/>
    <property type="project" value="TreeGrafter"/>
</dbReference>
<dbReference type="InterPro" id="IPR013783">
    <property type="entry name" value="Ig-like_fold"/>
</dbReference>
<dbReference type="GO" id="GO:0005739">
    <property type="term" value="C:mitochondrion"/>
    <property type="evidence" value="ECO:0007669"/>
    <property type="project" value="UniProtKB-SubCell"/>
</dbReference>
<dbReference type="FunFam" id="3.30.980.10:FF:000006">
    <property type="entry name" value="39S ribosomal protein L39, mitochondrial"/>
    <property type="match status" value="1"/>
</dbReference>
<evidence type="ECO:0000256" key="6">
    <source>
        <dbReference type="ARBA" id="ARBA00071662"/>
    </source>
</evidence>
<dbReference type="GO" id="GO:0005886">
    <property type="term" value="C:plasma membrane"/>
    <property type="evidence" value="ECO:0007669"/>
    <property type="project" value="TreeGrafter"/>
</dbReference>
<accession>A0A3N0YHP2</accession>
<dbReference type="SMART" id="SM00406">
    <property type="entry name" value="IGv"/>
    <property type="match status" value="1"/>
</dbReference>
<dbReference type="GO" id="GO:1990904">
    <property type="term" value="C:ribonucleoprotein complex"/>
    <property type="evidence" value="ECO:0007669"/>
    <property type="project" value="UniProtKB-KW"/>
</dbReference>
<evidence type="ECO:0000256" key="1">
    <source>
        <dbReference type="ARBA" id="ARBA00004173"/>
    </source>
</evidence>
<dbReference type="Pfam" id="PF13927">
    <property type="entry name" value="Ig_3"/>
    <property type="match status" value="1"/>
</dbReference>
<evidence type="ECO:0000256" key="7">
    <source>
        <dbReference type="ARBA" id="ARBA00075914"/>
    </source>
</evidence>
<dbReference type="InterPro" id="IPR036179">
    <property type="entry name" value="Ig-like_dom_sf"/>
</dbReference>
<keyword evidence="2 10" id="KW-0689">Ribosomal protein</keyword>
<dbReference type="EMBL" id="RJVU01042594">
    <property type="protein sequence ID" value="ROL45381.1"/>
    <property type="molecule type" value="Genomic_DNA"/>
</dbReference>
<feature type="domain" description="Ig-like" evidence="9">
    <location>
        <begin position="437"/>
        <end position="516"/>
    </location>
</feature>
<dbReference type="CDD" id="cd01667">
    <property type="entry name" value="TGS_ThrRS"/>
    <property type="match status" value="1"/>
</dbReference>
<dbReference type="Proteomes" id="UP000281406">
    <property type="component" value="Unassembled WGS sequence"/>
</dbReference>
<protein>
    <recommendedName>
        <fullName evidence="6">Large ribosomal subunit protein mL39</fullName>
    </recommendedName>
    <alternativeName>
        <fullName evidence="7">39S ribosomal protein L39, mitochondrial</fullName>
    </alternativeName>
</protein>
<dbReference type="Gene3D" id="3.10.20.30">
    <property type="match status" value="1"/>
</dbReference>
<keyword evidence="3" id="KW-0496">Mitochondrion</keyword>
<dbReference type="Gene3D" id="3.30.980.10">
    <property type="entry name" value="Threonyl-trna Synthetase, Chain A, domain 2"/>
    <property type="match status" value="1"/>
</dbReference>
<dbReference type="InterPro" id="IPR042625">
    <property type="entry name" value="JAM2"/>
</dbReference>
<feature type="transmembrane region" description="Helical" evidence="8">
    <location>
        <begin position="535"/>
        <end position="559"/>
    </location>
</feature>
<sequence length="644" mass="71257">MSARTVCQMLQRRLASSAAAARMSSAELRSHRSALFSKEQARQRALFPRTEKIEVTLRGPGLQGTLLVMNRGVSTPHSCTQHLTEWHVKSSALALVDGQPWHMHRPLTRSCDLTLLTFKDEDPQIVNQAYWRSCAALLGHVLDGAFKDEFSVELLKIPEVPDDVHSSPVVFAVTAGAFCCDLVLDSRLDSWTPTEESLRSFTRDALQLVQKDLPWEPLDVSPSVALEIFSHSRCKQEEVEERAAQSQNVSLYRCGDHVTLSGGPLVSRTGLCSQYEVTCIHTVGESSWGVRRRAQGLSLPMNLTFIGFVDKMFASVALLILIQISGVPVVPVTVTSRSPRVEVHELSDAELSCEFKTERETSPRIEWKKIDKDVSFVFYEGSFTGPFQGRADIDGATVRLRRVTQADAGDYRCEVSAVADSVKLGETNVTLKVLVPPQTPSCDVPSSALTGSQVELRCRDQHSIPPASYTWFKDNRALPIRQPNATYTVNEFTGVLTFQTVSRADTGQYHCEAKNGVGPAKSCPGTLMLIDDLNLAAVISGALLLCLLLLLCSFGVCYAHRHGYFSPVRYCRSFWIPQCHGAAHISSQNLNRTEHTQHSGYSHPPKERLLLDVCGAADPQPDEPNEAERLKQFNPVPLNELMDV</sequence>
<evidence type="ECO:0000313" key="10">
    <source>
        <dbReference type="EMBL" id="ROL45381.1"/>
    </source>
</evidence>
<dbReference type="InterPro" id="IPR003598">
    <property type="entry name" value="Ig_sub2"/>
</dbReference>
<evidence type="ECO:0000256" key="4">
    <source>
        <dbReference type="ARBA" id="ARBA00023274"/>
    </source>
</evidence>
<reference evidence="10 11" key="1">
    <citation type="submission" date="2018-10" db="EMBL/GenBank/DDBJ databases">
        <title>Genome assembly for a Yunnan-Guizhou Plateau 3E fish, Anabarilius grahami (Regan), and its evolutionary and genetic applications.</title>
        <authorList>
            <person name="Jiang W."/>
        </authorList>
    </citation>
    <scope>NUCLEOTIDE SEQUENCE [LARGE SCALE GENOMIC DNA]</scope>
    <source>
        <strain evidence="10">AG-KIZ</strain>
        <tissue evidence="10">Muscle</tissue>
    </source>
</reference>
<evidence type="ECO:0000256" key="8">
    <source>
        <dbReference type="SAM" id="Phobius"/>
    </source>
</evidence>
<dbReference type="Gene3D" id="2.60.40.10">
    <property type="entry name" value="Immunoglobulins"/>
    <property type="match status" value="2"/>
</dbReference>
<comment type="similarity">
    <text evidence="5">Belongs to the mitochondrion-specific ribosomal protein mL39 family.</text>
</comment>
<dbReference type="InterPro" id="IPR013106">
    <property type="entry name" value="Ig_V-set"/>
</dbReference>
<evidence type="ECO:0000259" key="9">
    <source>
        <dbReference type="PROSITE" id="PS50835"/>
    </source>
</evidence>
<dbReference type="Pfam" id="PF07686">
    <property type="entry name" value="V-set"/>
    <property type="match status" value="1"/>
</dbReference>
<name>A0A3N0YHP2_ANAGA</name>
<evidence type="ECO:0000256" key="2">
    <source>
        <dbReference type="ARBA" id="ARBA00022980"/>
    </source>
</evidence>
<organism evidence="10 11">
    <name type="scientific">Anabarilius grahami</name>
    <name type="common">Kanglang fish</name>
    <name type="synonym">Barilius grahami</name>
    <dbReference type="NCBI Taxonomy" id="495550"/>
    <lineage>
        <taxon>Eukaryota</taxon>
        <taxon>Metazoa</taxon>
        <taxon>Chordata</taxon>
        <taxon>Craniata</taxon>
        <taxon>Vertebrata</taxon>
        <taxon>Euteleostomi</taxon>
        <taxon>Actinopterygii</taxon>
        <taxon>Neopterygii</taxon>
        <taxon>Teleostei</taxon>
        <taxon>Ostariophysi</taxon>
        <taxon>Cypriniformes</taxon>
        <taxon>Xenocyprididae</taxon>
        <taxon>Xenocypridinae</taxon>
        <taxon>Xenocypridinae incertae sedis</taxon>
        <taxon>Anabarilius</taxon>
    </lineage>
</organism>
<dbReference type="InterPro" id="IPR003599">
    <property type="entry name" value="Ig_sub"/>
</dbReference>
<keyword evidence="4" id="KW-0687">Ribonucleoprotein</keyword>
<dbReference type="SMART" id="SM00408">
    <property type="entry name" value="IGc2"/>
    <property type="match status" value="2"/>
</dbReference>
<keyword evidence="8" id="KW-0472">Membrane</keyword>
<dbReference type="SUPFAM" id="SSF48726">
    <property type="entry name" value="Immunoglobulin"/>
    <property type="match status" value="2"/>
</dbReference>
<comment type="caution">
    <text evidence="10">The sequence shown here is derived from an EMBL/GenBank/DDBJ whole genome shotgun (WGS) entry which is preliminary data.</text>
</comment>
<dbReference type="GO" id="GO:0098636">
    <property type="term" value="C:protein complex involved in cell adhesion"/>
    <property type="evidence" value="ECO:0007669"/>
    <property type="project" value="TreeGrafter"/>
</dbReference>
<dbReference type="SMART" id="SM00409">
    <property type="entry name" value="IG"/>
    <property type="match status" value="2"/>
</dbReference>
<evidence type="ECO:0000313" key="11">
    <source>
        <dbReference type="Proteomes" id="UP000281406"/>
    </source>
</evidence>
<keyword evidence="8" id="KW-0812">Transmembrane</keyword>
<evidence type="ECO:0000256" key="3">
    <source>
        <dbReference type="ARBA" id="ARBA00023128"/>
    </source>
</evidence>
<dbReference type="GO" id="GO:0005840">
    <property type="term" value="C:ribosome"/>
    <property type="evidence" value="ECO:0007669"/>
    <property type="project" value="UniProtKB-KW"/>
</dbReference>
<dbReference type="GO" id="GO:0007159">
    <property type="term" value="P:leukocyte cell-cell adhesion"/>
    <property type="evidence" value="ECO:0007669"/>
    <property type="project" value="TreeGrafter"/>
</dbReference>
<dbReference type="GO" id="GO:0000166">
    <property type="term" value="F:nucleotide binding"/>
    <property type="evidence" value="ECO:0007669"/>
    <property type="project" value="InterPro"/>
</dbReference>
<gene>
    <name evidence="10" type="ORF">DPX16_4722</name>
</gene>
<dbReference type="OrthoDB" id="5870821at2759"/>
<keyword evidence="11" id="KW-1185">Reference proteome</keyword>
<evidence type="ECO:0000256" key="5">
    <source>
        <dbReference type="ARBA" id="ARBA00061231"/>
    </source>
</evidence>